<dbReference type="SUPFAM" id="SSF48452">
    <property type="entry name" value="TPR-like"/>
    <property type="match status" value="2"/>
</dbReference>
<dbReference type="Gene3D" id="1.10.472.10">
    <property type="entry name" value="Cyclin-like"/>
    <property type="match status" value="1"/>
</dbReference>
<accession>A0A8D5UJW0</accession>
<proteinExistence type="predicted"/>
<feature type="repeat" description="TPR" evidence="3">
    <location>
        <begin position="293"/>
        <end position="326"/>
    </location>
</feature>
<dbReference type="RefSeq" id="WP_212773380.1">
    <property type="nucleotide sequence ID" value="NZ_AP024601.1"/>
</dbReference>
<evidence type="ECO:0000256" key="2">
    <source>
        <dbReference type="ARBA" id="ARBA00022803"/>
    </source>
</evidence>
<dbReference type="Gene3D" id="1.25.40.10">
    <property type="entry name" value="Tetratricopeptide repeat domain"/>
    <property type="match status" value="2"/>
</dbReference>
<evidence type="ECO:0000313" key="4">
    <source>
        <dbReference type="EMBL" id="BCU83122.1"/>
    </source>
</evidence>
<dbReference type="EMBL" id="AP024601">
    <property type="protein sequence ID" value="BCU83122.1"/>
    <property type="molecule type" value="Genomic_DNA"/>
</dbReference>
<dbReference type="InterPro" id="IPR051012">
    <property type="entry name" value="CellSynth/LPSAsmb/PSIAsmb"/>
</dbReference>
<evidence type="ECO:0000313" key="5">
    <source>
        <dbReference type="Proteomes" id="UP000677436"/>
    </source>
</evidence>
<dbReference type="KEGG" id="pabs:JIR001_29050"/>
<evidence type="ECO:0000256" key="1">
    <source>
        <dbReference type="ARBA" id="ARBA00022737"/>
    </source>
</evidence>
<reference evidence="4" key="1">
    <citation type="journal article" date="2013" name="Int. J. Syst. Evol. Microbiol.">
        <title>Polycladomyces abyssicola gen. nov., sp. nov., a thermophilic filamentous bacterium isolated from hemipelagic sediment.</title>
        <authorList>
            <person name="Tsubouchi T."/>
            <person name="Shimane Y."/>
            <person name="Mori K."/>
            <person name="Usui K."/>
            <person name="Hiraki T."/>
            <person name="Tame A."/>
            <person name="Uematsu K."/>
            <person name="Maruyama T."/>
            <person name="Hatada Y."/>
        </authorList>
    </citation>
    <scope>NUCLEOTIDE SEQUENCE</scope>
    <source>
        <strain evidence="4">JIR-001</strain>
    </source>
</reference>
<organism evidence="4 5">
    <name type="scientific">Polycladomyces abyssicola</name>
    <dbReference type="NCBI Taxonomy" id="1125966"/>
    <lineage>
        <taxon>Bacteria</taxon>
        <taxon>Bacillati</taxon>
        <taxon>Bacillota</taxon>
        <taxon>Bacilli</taxon>
        <taxon>Bacillales</taxon>
        <taxon>Thermoactinomycetaceae</taxon>
        <taxon>Polycladomyces</taxon>
    </lineage>
</organism>
<dbReference type="PANTHER" id="PTHR45586:SF1">
    <property type="entry name" value="LIPOPOLYSACCHARIDE ASSEMBLY PROTEIN B"/>
    <property type="match status" value="1"/>
</dbReference>
<feature type="repeat" description="TPR" evidence="3">
    <location>
        <begin position="190"/>
        <end position="223"/>
    </location>
</feature>
<dbReference type="AlphaFoldDB" id="A0A8D5UJW0"/>
<dbReference type="PROSITE" id="PS50005">
    <property type="entry name" value="TPR"/>
    <property type="match status" value="3"/>
</dbReference>
<keyword evidence="1" id="KW-0677">Repeat</keyword>
<dbReference type="Pfam" id="PF14559">
    <property type="entry name" value="TPR_19"/>
    <property type="match status" value="1"/>
</dbReference>
<dbReference type="InterPro" id="IPR019734">
    <property type="entry name" value="TPR_rpt"/>
</dbReference>
<dbReference type="SMART" id="SM00028">
    <property type="entry name" value="TPR"/>
    <property type="match status" value="5"/>
</dbReference>
<feature type="repeat" description="TPR" evidence="3">
    <location>
        <begin position="22"/>
        <end position="55"/>
    </location>
</feature>
<evidence type="ECO:0000256" key="3">
    <source>
        <dbReference type="PROSITE-ProRule" id="PRU00339"/>
    </source>
</evidence>
<keyword evidence="2 3" id="KW-0802">TPR repeat</keyword>
<dbReference type="Proteomes" id="UP000677436">
    <property type="component" value="Chromosome"/>
</dbReference>
<dbReference type="PANTHER" id="PTHR45586">
    <property type="entry name" value="TPR REPEAT-CONTAINING PROTEIN PA4667"/>
    <property type="match status" value="1"/>
</dbReference>
<protein>
    <recommendedName>
        <fullName evidence="6">Tetratricopeptide repeat protein</fullName>
    </recommendedName>
</protein>
<gene>
    <name evidence="4" type="ORF">JIR001_29050</name>
</gene>
<dbReference type="InterPro" id="IPR011990">
    <property type="entry name" value="TPR-like_helical_dom_sf"/>
</dbReference>
<dbReference type="InterPro" id="IPR036915">
    <property type="entry name" value="Cyclin-like_sf"/>
</dbReference>
<sequence>MKKQEAKWRNQSRKVVRLRMDAGFFFERAVRSLDKQNYPKALKYFRLAVEKEPDNPINHCNLAGILSEMGRFDESNEVLETVLNEIDPELHECYFYMANNAANMDDFELAEEYLVTYLEKDPDGEFAEEAEEMLQMLAYELGRPPRRPERVDRPEWFVKHDTARKHLEEGRFVLATQLLEELVEAYPDFLAARNNLALAYYYTGQFQRAVDTIHQVLETDRGNLHALCNLAVLYQHLGRESERDRLVGMLKKLVPTHVEHLYKLATTLGILGEHEAAYKAFHRLLLMESQPEPSLYHYLAAASMNTGRWRKAQKYWSIAAEMDPDSPVPRYYLGLLKKWRLDQRELPLISYHYQLPFHEQAKSSKDQTNPVPEQFRVNPLVRSSFYWALQHGDEETKQQILHLLSWMADEEVEQILRQFLLSPDHDDELKKTALMILYQIGAKGPYRVRMGGAEHVISAEQLAKQASEIQVWRQVLECCFGHMKGRYPEALLQDAQILWTAFLTQKQKELPTVRKVEGWAAALEYVIAKLHGQGRTQTEVAEKYGVSPSTVGRHARQMEQTCALSRHFKEISTRSTE</sequence>
<evidence type="ECO:0008006" key="6">
    <source>
        <dbReference type="Google" id="ProtNLM"/>
    </source>
</evidence>
<dbReference type="SUPFAM" id="SSF47954">
    <property type="entry name" value="Cyclin-like"/>
    <property type="match status" value="1"/>
</dbReference>
<reference evidence="4" key="2">
    <citation type="journal article" date="2021" name="Microbiol. Resour. Announc.">
        <title>Complete Genome Sequence of Polycladomyces abyssicola JIR-001T, Isolated from Hemipelagic Sediment in Deep Seawater.</title>
        <authorList>
            <person name="Tsubouchi T."/>
            <person name="Kaneko Y."/>
        </authorList>
    </citation>
    <scope>NUCLEOTIDE SEQUENCE</scope>
    <source>
        <strain evidence="4">JIR-001</strain>
    </source>
</reference>
<name>A0A8D5UJW0_9BACL</name>
<keyword evidence="5" id="KW-1185">Reference proteome</keyword>